<sequence length="178" mass="19497">MSKCKRRVLLTSVLSGCLVMVGCGLRAPTYGTDKTASLQFLSDIVNVASSKKSTNVSDQFAGGPRPNLILPGPGMRAVLPLPQEDATQIGSSGGAGSFVPYQKRLQNGTRENLSKVTAREYLYRQQEMLTKDANHGQNLSEPPPIYRQPAKTAPISQRGKDEETKRRERKRATYSKNS</sequence>
<feature type="signal peptide" evidence="2">
    <location>
        <begin position="1"/>
        <end position="26"/>
    </location>
</feature>
<feature type="chain" id="PRO_5004016534" description="Lipoprotein" evidence="2">
    <location>
        <begin position="27"/>
        <end position="178"/>
    </location>
</feature>
<accession>M1NRW5</accession>
<evidence type="ECO:0000256" key="2">
    <source>
        <dbReference type="SAM" id="SignalP"/>
    </source>
</evidence>
<organism evidence="3 4">
    <name type="scientific">Bartonella australis (strain Aust/NH1)</name>
    <dbReference type="NCBI Taxonomy" id="1094489"/>
    <lineage>
        <taxon>Bacteria</taxon>
        <taxon>Pseudomonadati</taxon>
        <taxon>Pseudomonadota</taxon>
        <taxon>Alphaproteobacteria</taxon>
        <taxon>Hyphomicrobiales</taxon>
        <taxon>Bartonellaceae</taxon>
        <taxon>Bartonella</taxon>
    </lineage>
</organism>
<reference evidence="3 4" key="1">
    <citation type="journal article" date="2013" name="PLoS Genet.">
        <title>A gene transfer agent and a dynamic repertoire of secretion systems hold the keys to the explosive radiation of the emerging pathogen Bartonella.</title>
        <authorList>
            <person name="Guy L."/>
            <person name="Nystedt B."/>
            <person name="Toft C."/>
            <person name="Zaremba-Niedzwiedzka K."/>
            <person name="Berglund E.C."/>
            <person name="Granberg F."/>
            <person name="Naslund K."/>
            <person name="Eriksson A.S."/>
            <person name="Andersson S.G."/>
        </authorList>
    </citation>
    <scope>NUCLEOTIDE SEQUENCE [LARGE SCALE GENOMIC DNA]</scope>
    <source>
        <strain evidence="3 4">Aust/NH1</strain>
    </source>
</reference>
<evidence type="ECO:0000313" key="3">
    <source>
        <dbReference type="EMBL" id="AGF74078.1"/>
    </source>
</evidence>
<dbReference type="PROSITE" id="PS51257">
    <property type="entry name" value="PROKAR_LIPOPROTEIN"/>
    <property type="match status" value="1"/>
</dbReference>
<evidence type="ECO:0008006" key="5">
    <source>
        <dbReference type="Google" id="ProtNLM"/>
    </source>
</evidence>
<dbReference type="eggNOG" id="ENOG50338NR">
    <property type="taxonomic scope" value="Bacteria"/>
</dbReference>
<keyword evidence="2" id="KW-0732">Signal</keyword>
<gene>
    <name evidence="3" type="ordered locus">BAnh1_01860</name>
</gene>
<feature type="region of interest" description="Disordered" evidence="1">
    <location>
        <begin position="132"/>
        <end position="178"/>
    </location>
</feature>
<evidence type="ECO:0000256" key="1">
    <source>
        <dbReference type="SAM" id="MobiDB-lite"/>
    </source>
</evidence>
<dbReference type="Proteomes" id="UP000011729">
    <property type="component" value="Chromosome"/>
</dbReference>
<dbReference type="PATRIC" id="fig|1094489.3.peg.221"/>
<dbReference type="KEGG" id="baus:BAnh1_01860"/>
<proteinExistence type="predicted"/>
<dbReference type="EMBL" id="CP003123">
    <property type="protein sequence ID" value="AGF74078.1"/>
    <property type="molecule type" value="Genomic_DNA"/>
</dbReference>
<evidence type="ECO:0000313" key="4">
    <source>
        <dbReference type="Proteomes" id="UP000011729"/>
    </source>
</evidence>
<dbReference type="AlphaFoldDB" id="M1NRW5"/>
<feature type="compositionally biased region" description="Basic residues" evidence="1">
    <location>
        <begin position="167"/>
        <end position="178"/>
    </location>
</feature>
<dbReference type="HOGENOM" id="CLU_083241_0_0_5"/>
<protein>
    <recommendedName>
        <fullName evidence="5">Lipoprotein</fullName>
    </recommendedName>
</protein>
<name>M1NRW5_BARAA</name>
<keyword evidence="4" id="KW-1185">Reference proteome</keyword>